<reference evidence="2" key="1">
    <citation type="submission" date="2017-09" db="EMBL/GenBank/DDBJ databases">
        <title>Depth-based differentiation of microbial function through sediment-hosted aquifers and enrichment of novel symbionts in the deep terrestrial subsurface.</title>
        <authorList>
            <person name="Probst A.J."/>
            <person name="Ladd B."/>
            <person name="Jarett J.K."/>
            <person name="Geller-Mcgrath D.E."/>
            <person name="Sieber C.M.K."/>
            <person name="Emerson J.B."/>
            <person name="Anantharaman K."/>
            <person name="Thomas B.C."/>
            <person name="Malmstrom R."/>
            <person name="Stieglmeier M."/>
            <person name="Klingl A."/>
            <person name="Woyke T."/>
            <person name="Ryan C.M."/>
            <person name="Banfield J.F."/>
        </authorList>
    </citation>
    <scope>NUCLEOTIDE SEQUENCE [LARGE SCALE GENOMIC DNA]</scope>
</reference>
<feature type="non-terminal residue" evidence="1">
    <location>
        <position position="1"/>
    </location>
</feature>
<evidence type="ECO:0000313" key="1">
    <source>
        <dbReference type="EMBL" id="PJA84089.1"/>
    </source>
</evidence>
<evidence type="ECO:0008006" key="3">
    <source>
        <dbReference type="Google" id="ProtNLM"/>
    </source>
</evidence>
<organism evidence="1 2">
    <name type="scientific">Candidatus Nealsonbacteria bacterium CG_4_9_14_3_um_filter_37_13</name>
    <dbReference type="NCBI Taxonomy" id="1974695"/>
    <lineage>
        <taxon>Bacteria</taxon>
        <taxon>Candidatus Nealsoniibacteriota</taxon>
    </lineage>
</organism>
<dbReference type="EMBL" id="PFVR01000085">
    <property type="protein sequence ID" value="PJA84089.1"/>
    <property type="molecule type" value="Genomic_DNA"/>
</dbReference>
<proteinExistence type="predicted"/>
<dbReference type="Proteomes" id="UP000231034">
    <property type="component" value="Unassembled WGS sequence"/>
</dbReference>
<dbReference type="InterPro" id="IPR029063">
    <property type="entry name" value="SAM-dependent_MTases_sf"/>
</dbReference>
<comment type="caution">
    <text evidence="1">The sequence shown here is derived from an EMBL/GenBank/DDBJ whole genome shotgun (WGS) entry which is preliminary data.</text>
</comment>
<sequence length="132" mass="15422">VFDGGTFSSIDLKQAYPKLARVLKPQGFLIGIETFGHNPLTNLKRKINKLTGKRTDWAAGHIFQIKDLREAKKYFNKVEVYYFHLVSWPAFPFLNLLGGKLLLKSLEFIDKILLWLPFLRKYAFKVVFIFKK</sequence>
<evidence type="ECO:0000313" key="2">
    <source>
        <dbReference type="Proteomes" id="UP000231034"/>
    </source>
</evidence>
<dbReference type="Gene3D" id="3.40.50.150">
    <property type="entry name" value="Vaccinia Virus protein VP39"/>
    <property type="match status" value="1"/>
</dbReference>
<gene>
    <name evidence="1" type="ORF">CO145_02410</name>
</gene>
<accession>A0A2M7Z4J4</accession>
<name>A0A2M7Z4J4_9BACT</name>
<protein>
    <recommendedName>
        <fullName evidence="3">Methyltransferase type 11 domain-containing protein</fullName>
    </recommendedName>
</protein>
<dbReference type="AlphaFoldDB" id="A0A2M7Z4J4"/>